<organism evidence="2 3">
    <name type="scientific">Cordyceps javanica</name>
    <dbReference type="NCBI Taxonomy" id="43265"/>
    <lineage>
        <taxon>Eukaryota</taxon>
        <taxon>Fungi</taxon>
        <taxon>Dikarya</taxon>
        <taxon>Ascomycota</taxon>
        <taxon>Pezizomycotina</taxon>
        <taxon>Sordariomycetes</taxon>
        <taxon>Hypocreomycetidae</taxon>
        <taxon>Hypocreales</taxon>
        <taxon>Cordycipitaceae</taxon>
        <taxon>Cordyceps</taxon>
    </lineage>
</organism>
<feature type="compositionally biased region" description="Low complexity" evidence="1">
    <location>
        <begin position="46"/>
        <end position="56"/>
    </location>
</feature>
<proteinExistence type="predicted"/>
<reference evidence="2 3" key="1">
    <citation type="journal article" date="2019" name="Appl. Microbiol. Biotechnol.">
        <title>Genome sequence of Isaria javanica and comparative genome analysis insights into family S53 peptidase evolution in fungal entomopathogens.</title>
        <authorList>
            <person name="Lin R."/>
            <person name="Zhang X."/>
            <person name="Xin B."/>
            <person name="Zou M."/>
            <person name="Gao Y."/>
            <person name="Qin F."/>
            <person name="Hu Q."/>
            <person name="Xie B."/>
            <person name="Cheng X."/>
        </authorList>
    </citation>
    <scope>NUCLEOTIDE SEQUENCE [LARGE SCALE GENOMIC DNA]</scope>
    <source>
        <strain evidence="2 3">IJ1G</strain>
    </source>
</reference>
<keyword evidence="3" id="KW-1185">Reference proteome</keyword>
<feature type="region of interest" description="Disordered" evidence="1">
    <location>
        <begin position="46"/>
        <end position="84"/>
    </location>
</feature>
<dbReference type="AlphaFoldDB" id="A0A545V8I5"/>
<gene>
    <name evidence="2" type="ORF">IF1G_03776</name>
</gene>
<dbReference type="Proteomes" id="UP000315783">
    <property type="component" value="Unassembled WGS sequence"/>
</dbReference>
<evidence type="ECO:0000313" key="2">
    <source>
        <dbReference type="EMBL" id="TQV98033.1"/>
    </source>
</evidence>
<name>A0A545V8I5_9HYPO</name>
<protein>
    <submittedName>
        <fullName evidence="2">Uncharacterized protein</fullName>
    </submittedName>
</protein>
<dbReference type="EMBL" id="SPUK01000004">
    <property type="protein sequence ID" value="TQV98033.1"/>
    <property type="molecule type" value="Genomic_DNA"/>
</dbReference>
<evidence type="ECO:0000256" key="1">
    <source>
        <dbReference type="SAM" id="MobiDB-lite"/>
    </source>
</evidence>
<evidence type="ECO:0000313" key="3">
    <source>
        <dbReference type="Proteomes" id="UP000315783"/>
    </source>
</evidence>
<accession>A0A545V8I5</accession>
<sequence length="84" mass="9251">MHTYIHTYIGTHNTFFAYIATAKSPSSSLFHTPVLRCSSSALLEASSSKRAQQRSATNPVPLRQPELQLDTRYEARSGSPGQPT</sequence>
<comment type="caution">
    <text evidence="2">The sequence shown here is derived from an EMBL/GenBank/DDBJ whole genome shotgun (WGS) entry which is preliminary data.</text>
</comment>